<name>A0A078GM20_BRANA</name>
<organism evidence="2 3">
    <name type="scientific">Brassica napus</name>
    <name type="common">Rape</name>
    <dbReference type="NCBI Taxonomy" id="3708"/>
    <lineage>
        <taxon>Eukaryota</taxon>
        <taxon>Viridiplantae</taxon>
        <taxon>Streptophyta</taxon>
        <taxon>Embryophyta</taxon>
        <taxon>Tracheophyta</taxon>
        <taxon>Spermatophyta</taxon>
        <taxon>Magnoliopsida</taxon>
        <taxon>eudicotyledons</taxon>
        <taxon>Gunneridae</taxon>
        <taxon>Pentapetalae</taxon>
        <taxon>rosids</taxon>
        <taxon>malvids</taxon>
        <taxon>Brassicales</taxon>
        <taxon>Brassicaceae</taxon>
        <taxon>Brassiceae</taxon>
        <taxon>Brassica</taxon>
    </lineage>
</organism>
<dbReference type="Pfam" id="PF08268">
    <property type="entry name" value="FBA_3"/>
    <property type="match status" value="1"/>
</dbReference>
<evidence type="ECO:0000259" key="1">
    <source>
        <dbReference type="Pfam" id="PF08268"/>
    </source>
</evidence>
<dbReference type="Proteomes" id="UP000028999">
    <property type="component" value="Unassembled WGS sequence"/>
</dbReference>
<dbReference type="NCBIfam" id="TIGR01640">
    <property type="entry name" value="F_box_assoc_1"/>
    <property type="match status" value="1"/>
</dbReference>
<gene>
    <name evidence="2" type="primary">BnaA09g28070D</name>
    <name evidence="2" type="ORF">GSBRNA2T00038345001</name>
</gene>
<accession>A0A078GM20</accession>
<evidence type="ECO:0000313" key="2">
    <source>
        <dbReference type="EMBL" id="CDY27600.1"/>
    </source>
</evidence>
<proteinExistence type="predicted"/>
<dbReference type="OMA" id="FIQWYIT"/>
<dbReference type="Gramene" id="CDY27600">
    <property type="protein sequence ID" value="CDY27600"/>
    <property type="gene ID" value="GSBRNA2T00038345001"/>
</dbReference>
<reference evidence="2 3" key="1">
    <citation type="journal article" date="2014" name="Science">
        <title>Plant genetics. Early allopolyploid evolution in the post-Neolithic Brassica napus oilseed genome.</title>
        <authorList>
            <person name="Chalhoub B."/>
            <person name="Denoeud F."/>
            <person name="Liu S."/>
            <person name="Parkin I.A."/>
            <person name="Tang H."/>
            <person name="Wang X."/>
            <person name="Chiquet J."/>
            <person name="Belcram H."/>
            <person name="Tong C."/>
            <person name="Samans B."/>
            <person name="Correa M."/>
            <person name="Da Silva C."/>
            <person name="Just J."/>
            <person name="Falentin C."/>
            <person name="Koh C.S."/>
            <person name="Le Clainche I."/>
            <person name="Bernard M."/>
            <person name="Bento P."/>
            <person name="Noel B."/>
            <person name="Labadie K."/>
            <person name="Alberti A."/>
            <person name="Charles M."/>
            <person name="Arnaud D."/>
            <person name="Guo H."/>
            <person name="Daviaud C."/>
            <person name="Alamery S."/>
            <person name="Jabbari K."/>
            <person name="Zhao M."/>
            <person name="Edger P.P."/>
            <person name="Chelaifa H."/>
            <person name="Tack D."/>
            <person name="Lassalle G."/>
            <person name="Mestiri I."/>
            <person name="Schnel N."/>
            <person name="Le Paslier M.C."/>
            <person name="Fan G."/>
            <person name="Renault V."/>
            <person name="Bayer P.E."/>
            <person name="Golicz A.A."/>
            <person name="Manoli S."/>
            <person name="Lee T.H."/>
            <person name="Thi V.H."/>
            <person name="Chalabi S."/>
            <person name="Hu Q."/>
            <person name="Fan C."/>
            <person name="Tollenaere R."/>
            <person name="Lu Y."/>
            <person name="Battail C."/>
            <person name="Shen J."/>
            <person name="Sidebottom C.H."/>
            <person name="Wang X."/>
            <person name="Canaguier A."/>
            <person name="Chauveau A."/>
            <person name="Berard A."/>
            <person name="Deniot G."/>
            <person name="Guan M."/>
            <person name="Liu Z."/>
            <person name="Sun F."/>
            <person name="Lim Y.P."/>
            <person name="Lyons E."/>
            <person name="Town C.D."/>
            <person name="Bancroft I."/>
            <person name="Wang X."/>
            <person name="Meng J."/>
            <person name="Ma J."/>
            <person name="Pires J.C."/>
            <person name="King G.J."/>
            <person name="Brunel D."/>
            <person name="Delourme R."/>
            <person name="Renard M."/>
            <person name="Aury J.M."/>
            <person name="Adams K.L."/>
            <person name="Batley J."/>
            <person name="Snowdon R.J."/>
            <person name="Tost J."/>
            <person name="Edwards D."/>
            <person name="Zhou Y."/>
            <person name="Hua W."/>
            <person name="Sharpe A.G."/>
            <person name="Paterson A.H."/>
            <person name="Guan C."/>
            <person name="Wincker P."/>
        </authorList>
    </citation>
    <scope>NUCLEOTIDE SEQUENCE [LARGE SCALE GENOMIC DNA]</scope>
    <source>
        <strain evidence="3">cv. Darmor-bzh</strain>
    </source>
</reference>
<protein>
    <submittedName>
        <fullName evidence="2">BnaA09g28070D protein</fullName>
    </submittedName>
</protein>
<feature type="domain" description="F-box associated beta-propeller type 3" evidence="1">
    <location>
        <begin position="79"/>
        <end position="377"/>
    </location>
</feature>
<dbReference type="PaxDb" id="3708-A0A078GM20"/>
<dbReference type="PANTHER" id="PTHR31111:SF89">
    <property type="entry name" value="F-BOX DOMAIN-CONTAINING PROTEIN"/>
    <property type="match status" value="1"/>
</dbReference>
<keyword evidence="3" id="KW-1185">Reference proteome</keyword>
<evidence type="ECO:0000313" key="3">
    <source>
        <dbReference type="Proteomes" id="UP000028999"/>
    </source>
</evidence>
<dbReference type="InterPro" id="IPR013187">
    <property type="entry name" value="F-box-assoc_dom_typ3"/>
</dbReference>
<dbReference type="STRING" id="3708.A0A078GM20"/>
<dbReference type="InterPro" id="IPR017451">
    <property type="entry name" value="F-box-assoc_interact_dom"/>
</dbReference>
<dbReference type="AlphaFoldDB" id="A0A078GM20"/>
<dbReference type="EMBL" id="LK032207">
    <property type="protein sequence ID" value="CDY27600.1"/>
    <property type="molecule type" value="Genomic_DNA"/>
</dbReference>
<dbReference type="PANTHER" id="PTHR31111">
    <property type="entry name" value="BNAA05G37150D PROTEIN-RELATED"/>
    <property type="match status" value="1"/>
</dbReference>
<sequence length="461" mass="53277">MKRVKRSKQPDERNVNDPFTNLANDMIIEILMKLPPRSIARLRFGSEYVSSIILDKKFIQWYITRSSTQPRYLISLYRGGDMQMQHFQSLSQDHPYNQGMVSYKMDPELLYEFTPPVRGLICGRDFNKMIVGNPSTGQFVSLPRVKTRRQDILSVFGYDPVNDVYKVLCMTVVLKRSHMSRNGNAVPWEDIVSEEHQVITLGVKEKWRMIECKYPHRHNSGCKGIYKDGFMYYLATYQKKGSLMSFDLSSEEFNVTKLPEDQMLQQYGELVNHAGKITIAHQAYNRNVDLWVLEDANKEVWSNFFVVPPLSIDFFGRFRDLVFMGILGTGEMIFASRSSPPFFFVCFDPKSKKVRETAIHGIGRDSRHNIQIFFDHVETCMVLPKVYFFGRFCDLVSMGILGTGEMIFASRSSPSFFFVCFDPKSKKVREIVIHGMGGDSRDNIQIIFDHVESCMVLPKVC</sequence>